<dbReference type="OrthoDB" id="2269868at2"/>
<dbReference type="GO" id="GO:0015562">
    <property type="term" value="F:efflux transmembrane transporter activity"/>
    <property type="evidence" value="ECO:0007669"/>
    <property type="project" value="TreeGrafter"/>
</dbReference>
<dbReference type="EMBL" id="CP014873">
    <property type="protein sequence ID" value="ANK61408.1"/>
    <property type="molecule type" value="Genomic_DNA"/>
</dbReference>
<dbReference type="STRING" id="375175.AYR53_00730"/>
<dbReference type="RefSeq" id="WP_068279918.1">
    <property type="nucleotide sequence ID" value="NZ_CP014873.1"/>
</dbReference>
<dbReference type="Pfam" id="PF25990">
    <property type="entry name" value="Beta-barrel_YknX"/>
    <property type="match status" value="1"/>
</dbReference>
<evidence type="ECO:0000313" key="2">
    <source>
        <dbReference type="EMBL" id="ANK61408.1"/>
    </source>
</evidence>
<dbReference type="InterPro" id="IPR058636">
    <property type="entry name" value="Beta-barrel_YknX"/>
</dbReference>
<accession>A0A192GZE5</accession>
<name>A0A192GZE5_9LACO</name>
<protein>
    <submittedName>
        <fullName evidence="2">Accessory protein</fullName>
    </submittedName>
</protein>
<feature type="domain" description="YknX-like beta-barrel" evidence="1">
    <location>
        <begin position="218"/>
        <end position="301"/>
    </location>
</feature>
<gene>
    <name evidence="2" type="ORF">AYR53_00730</name>
</gene>
<dbReference type="PANTHER" id="PTHR30469:SF15">
    <property type="entry name" value="HLYD FAMILY OF SECRETION PROTEINS"/>
    <property type="match status" value="1"/>
</dbReference>
<dbReference type="GeneID" id="42980761"/>
<dbReference type="SUPFAM" id="SSF111369">
    <property type="entry name" value="HlyD-like secretion proteins"/>
    <property type="match status" value="1"/>
</dbReference>
<evidence type="ECO:0000259" key="1">
    <source>
        <dbReference type="Pfam" id="PF25990"/>
    </source>
</evidence>
<dbReference type="AlphaFoldDB" id="A0A192GZE5"/>
<dbReference type="GO" id="GO:1990281">
    <property type="term" value="C:efflux pump complex"/>
    <property type="evidence" value="ECO:0007669"/>
    <property type="project" value="TreeGrafter"/>
</dbReference>
<evidence type="ECO:0000313" key="3">
    <source>
        <dbReference type="Proteomes" id="UP000078582"/>
    </source>
</evidence>
<keyword evidence="3" id="KW-1185">Reference proteome</keyword>
<dbReference type="Gene3D" id="2.40.50.100">
    <property type="match status" value="1"/>
</dbReference>
<dbReference type="Gene3D" id="2.40.420.20">
    <property type="match status" value="1"/>
</dbReference>
<dbReference type="Gene3D" id="1.10.287.470">
    <property type="entry name" value="Helix hairpin bin"/>
    <property type="match status" value="1"/>
</dbReference>
<sequence length="376" mass="40418">MKNFVKRRWVVGAIVIGLVVVIGGIGIARAHHQRQSAKKVYQTYTVKVDSALLLKGKVAAKNTVDVQPGVSSTGTLTQVNVKNGEHVDPGSVLMTFHDDQVQSQIDDAEQTKEKTALAIQNDNQAVTALQKQPTTTVDVGSTDDETDQGVAADSVQQAKNQLASDQLALRQTNTSLANLQGKVDPVVTAKIAGTVVLDDSATDKTGTPSMQIISDGQIIDGQVTEYDYAKLRPRMRVTVLPVSSNQRLSGNIVTIDQTPQSAANQTATSSGQAAENEAATYQFKVKMAKQLTNGFNVQIRVPQTTIHLPATSLVTKAGRHYVYVVRKHKVYKTEVTVKKVAGYWQLMSGVAPKAVLIANASKHQLKSGQEVATHAD</sequence>
<dbReference type="Proteomes" id="UP000078582">
    <property type="component" value="Chromosome"/>
</dbReference>
<organism evidence="2 3">
    <name type="scientific">Loigolactobacillus backii</name>
    <dbReference type="NCBI Taxonomy" id="375175"/>
    <lineage>
        <taxon>Bacteria</taxon>
        <taxon>Bacillati</taxon>
        <taxon>Bacillota</taxon>
        <taxon>Bacilli</taxon>
        <taxon>Lactobacillales</taxon>
        <taxon>Lactobacillaceae</taxon>
        <taxon>Loigolactobacillus</taxon>
    </lineage>
</organism>
<reference evidence="2 3" key="1">
    <citation type="submission" date="2016-03" db="EMBL/GenBank/DDBJ databases">
        <title>Pediococcus and Lactobacillus from brewery environment - whole genome sequencing and assembly.</title>
        <authorList>
            <person name="Behr J."/>
            <person name="Geissler A.J."/>
            <person name="Vogel R.F."/>
        </authorList>
    </citation>
    <scope>NUCLEOTIDE SEQUENCE [LARGE SCALE GENOMIC DNA]</scope>
    <source>
        <strain evidence="2 3">TMW 1.1989</strain>
    </source>
</reference>
<dbReference type="PANTHER" id="PTHR30469">
    <property type="entry name" value="MULTIDRUG RESISTANCE PROTEIN MDTA"/>
    <property type="match status" value="1"/>
</dbReference>
<proteinExistence type="predicted"/>